<comment type="caution">
    <text evidence="2">The sequence shown here is derived from an EMBL/GenBank/DDBJ whole genome shotgun (WGS) entry which is preliminary data.</text>
</comment>
<evidence type="ECO:0000313" key="3">
    <source>
        <dbReference type="Proteomes" id="UP000799776"/>
    </source>
</evidence>
<keyword evidence="3" id="KW-1185">Reference proteome</keyword>
<feature type="compositionally biased region" description="Basic and acidic residues" evidence="1">
    <location>
        <begin position="120"/>
        <end position="133"/>
    </location>
</feature>
<organism evidence="2 3">
    <name type="scientific">Saccharata proteae CBS 121410</name>
    <dbReference type="NCBI Taxonomy" id="1314787"/>
    <lineage>
        <taxon>Eukaryota</taxon>
        <taxon>Fungi</taxon>
        <taxon>Dikarya</taxon>
        <taxon>Ascomycota</taxon>
        <taxon>Pezizomycotina</taxon>
        <taxon>Dothideomycetes</taxon>
        <taxon>Dothideomycetes incertae sedis</taxon>
        <taxon>Botryosphaeriales</taxon>
        <taxon>Saccharataceae</taxon>
        <taxon>Saccharata</taxon>
    </lineage>
</organism>
<feature type="compositionally biased region" description="Basic and acidic residues" evidence="1">
    <location>
        <begin position="8"/>
        <end position="21"/>
    </location>
</feature>
<dbReference type="AlphaFoldDB" id="A0A9P4HX62"/>
<gene>
    <name evidence="2" type="ORF">K490DRAFT_65506</name>
</gene>
<feature type="compositionally biased region" description="Low complexity" evidence="1">
    <location>
        <begin position="83"/>
        <end position="92"/>
    </location>
</feature>
<dbReference type="Proteomes" id="UP000799776">
    <property type="component" value="Unassembled WGS sequence"/>
</dbReference>
<accession>A0A9P4HX62</accession>
<evidence type="ECO:0000313" key="2">
    <source>
        <dbReference type="EMBL" id="KAF2087664.1"/>
    </source>
</evidence>
<proteinExistence type="predicted"/>
<name>A0A9P4HX62_9PEZI</name>
<feature type="region of interest" description="Disordered" evidence="1">
    <location>
        <begin position="1"/>
        <end position="52"/>
    </location>
</feature>
<sequence length="204" mass="22766">MAPFIKTTDLHESPQSEEPVKPNELVQPDEPVQLDEPIQTEDSDSDWSVSTDKIGPLYADVYDSNGSLVIDNGDNSTGASDVEGTTTSATSESVEESKPVKSESATSKPVTSKSVAESCTKLDEQKRRKKAEAMRQMRNKFKICVNRLSFNDPAMKMVAEHIHKEDPGNCNMRGDYLQVDYYRIADSTIEILTWKLQKMGVMKK</sequence>
<feature type="compositionally biased region" description="Polar residues" evidence="1">
    <location>
        <begin position="105"/>
        <end position="117"/>
    </location>
</feature>
<dbReference type="EMBL" id="ML978719">
    <property type="protein sequence ID" value="KAF2087664.1"/>
    <property type="molecule type" value="Genomic_DNA"/>
</dbReference>
<protein>
    <submittedName>
        <fullName evidence="2">Uncharacterized protein</fullName>
    </submittedName>
</protein>
<reference evidence="2" key="1">
    <citation type="journal article" date="2020" name="Stud. Mycol.">
        <title>101 Dothideomycetes genomes: a test case for predicting lifestyles and emergence of pathogens.</title>
        <authorList>
            <person name="Haridas S."/>
            <person name="Albert R."/>
            <person name="Binder M."/>
            <person name="Bloem J."/>
            <person name="Labutti K."/>
            <person name="Salamov A."/>
            <person name="Andreopoulos B."/>
            <person name="Baker S."/>
            <person name="Barry K."/>
            <person name="Bills G."/>
            <person name="Bluhm B."/>
            <person name="Cannon C."/>
            <person name="Castanera R."/>
            <person name="Culley D."/>
            <person name="Daum C."/>
            <person name="Ezra D."/>
            <person name="Gonzalez J."/>
            <person name="Henrissat B."/>
            <person name="Kuo A."/>
            <person name="Liang C."/>
            <person name="Lipzen A."/>
            <person name="Lutzoni F."/>
            <person name="Magnuson J."/>
            <person name="Mondo S."/>
            <person name="Nolan M."/>
            <person name="Ohm R."/>
            <person name="Pangilinan J."/>
            <person name="Park H.-J."/>
            <person name="Ramirez L."/>
            <person name="Alfaro M."/>
            <person name="Sun H."/>
            <person name="Tritt A."/>
            <person name="Yoshinaga Y."/>
            <person name="Zwiers L.-H."/>
            <person name="Turgeon B."/>
            <person name="Goodwin S."/>
            <person name="Spatafora J."/>
            <person name="Crous P."/>
            <person name="Grigoriev I."/>
        </authorList>
    </citation>
    <scope>NUCLEOTIDE SEQUENCE</scope>
    <source>
        <strain evidence="2">CBS 121410</strain>
    </source>
</reference>
<feature type="region of interest" description="Disordered" evidence="1">
    <location>
        <begin position="64"/>
        <end position="133"/>
    </location>
</feature>
<evidence type="ECO:0000256" key="1">
    <source>
        <dbReference type="SAM" id="MobiDB-lite"/>
    </source>
</evidence>